<dbReference type="SUPFAM" id="SSF51735">
    <property type="entry name" value="NAD(P)-binding Rossmann-fold domains"/>
    <property type="match status" value="1"/>
</dbReference>
<dbReference type="InterPro" id="IPR055170">
    <property type="entry name" value="GFO_IDH_MocA-like_dom"/>
</dbReference>
<protein>
    <submittedName>
        <fullName evidence="3">Gfo/Idh/MocA family protein</fullName>
    </submittedName>
</protein>
<comment type="caution">
    <text evidence="3">The sequence shown here is derived from an EMBL/GenBank/DDBJ whole genome shotgun (WGS) entry which is preliminary data.</text>
</comment>
<dbReference type="SUPFAM" id="SSF55347">
    <property type="entry name" value="Glyceraldehyde-3-phosphate dehydrogenase-like, C-terminal domain"/>
    <property type="match status" value="1"/>
</dbReference>
<evidence type="ECO:0000259" key="1">
    <source>
        <dbReference type="Pfam" id="PF01408"/>
    </source>
</evidence>
<evidence type="ECO:0000259" key="2">
    <source>
        <dbReference type="Pfam" id="PF22725"/>
    </source>
</evidence>
<dbReference type="InterPro" id="IPR036291">
    <property type="entry name" value="NAD(P)-bd_dom_sf"/>
</dbReference>
<feature type="domain" description="GFO/IDH/MocA-like oxidoreductase" evidence="2">
    <location>
        <begin position="137"/>
        <end position="246"/>
    </location>
</feature>
<accession>A0ABV7KS16</accession>
<dbReference type="Gene3D" id="3.30.360.10">
    <property type="entry name" value="Dihydrodipicolinate Reductase, domain 2"/>
    <property type="match status" value="1"/>
</dbReference>
<dbReference type="EMBL" id="JBHRUJ010000017">
    <property type="protein sequence ID" value="MFC3212243.1"/>
    <property type="molecule type" value="Genomic_DNA"/>
</dbReference>
<proteinExistence type="predicted"/>
<dbReference type="PANTHER" id="PTHR43054">
    <property type="match status" value="1"/>
</dbReference>
<feature type="domain" description="Gfo/Idh/MocA-like oxidoreductase N-terminal" evidence="1">
    <location>
        <begin position="2"/>
        <end position="117"/>
    </location>
</feature>
<name>A0ABV7KS16_PLAOK</name>
<sequence>MKLATVGTNWITSRFIEALEETAGIELEAVYSRSKEKAEAFAHKHHSPSYFTNLELMAENEAIDCVYIASPNSLHFEQAILFLKNKKHVICEKPIFSNTAEFEAAHRKAEENGVFLFEALRGIHTPNFKELKEQLNSIGKVRNVLLHRNKYSSRYEDVLRGEVPNIFSLQYSGGALVDLGVYPLSIAAALFGKPDKSSYSAALLSTGVDGSGSLVLEYPEFVCTILCSKISTSYNSSEIQGEQGTIQIDDTGSLAEINLIDNHSGERHVIGEVESAGNMKYEIAAFLQIIGNADWTEYEKLTQLSREILEITEAARKQNGIFYPSDKEEMR</sequence>
<keyword evidence="4" id="KW-1185">Reference proteome</keyword>
<gene>
    <name evidence="3" type="ORF">ACFOEJ_14240</name>
</gene>
<dbReference type="RefSeq" id="WP_117312777.1">
    <property type="nucleotide sequence ID" value="NZ_JBHRUJ010000017.1"/>
</dbReference>
<evidence type="ECO:0000313" key="3">
    <source>
        <dbReference type="EMBL" id="MFC3212243.1"/>
    </source>
</evidence>
<reference evidence="4" key="1">
    <citation type="journal article" date="2019" name="Int. J. Syst. Evol. Microbiol.">
        <title>The Global Catalogue of Microorganisms (GCM) 10K type strain sequencing project: providing services to taxonomists for standard genome sequencing and annotation.</title>
        <authorList>
            <consortium name="The Broad Institute Genomics Platform"/>
            <consortium name="The Broad Institute Genome Sequencing Center for Infectious Disease"/>
            <person name="Wu L."/>
            <person name="Ma J."/>
        </authorList>
    </citation>
    <scope>NUCLEOTIDE SEQUENCE [LARGE SCALE GENOMIC DNA]</scope>
    <source>
        <strain evidence="4">CCM 320</strain>
    </source>
</reference>
<dbReference type="Pfam" id="PF01408">
    <property type="entry name" value="GFO_IDH_MocA"/>
    <property type="match status" value="1"/>
</dbReference>
<dbReference type="InterPro" id="IPR000683">
    <property type="entry name" value="Gfo/Idh/MocA-like_OxRdtase_N"/>
</dbReference>
<evidence type="ECO:0000313" key="4">
    <source>
        <dbReference type="Proteomes" id="UP001595625"/>
    </source>
</evidence>
<dbReference type="Pfam" id="PF22725">
    <property type="entry name" value="GFO_IDH_MocA_C3"/>
    <property type="match status" value="1"/>
</dbReference>
<dbReference type="Proteomes" id="UP001595625">
    <property type="component" value="Unassembled WGS sequence"/>
</dbReference>
<organism evidence="3 4">
    <name type="scientific">Planomicrobium okeanokoites</name>
    <name type="common">Planococcus okeanokoites</name>
    <name type="synonym">Flavobacterium okeanokoites</name>
    <dbReference type="NCBI Taxonomy" id="244"/>
    <lineage>
        <taxon>Bacteria</taxon>
        <taxon>Bacillati</taxon>
        <taxon>Bacillota</taxon>
        <taxon>Bacilli</taxon>
        <taxon>Bacillales</taxon>
        <taxon>Caryophanaceae</taxon>
        <taxon>Planomicrobium</taxon>
    </lineage>
</organism>
<dbReference type="PANTHER" id="PTHR43054:SF1">
    <property type="entry name" value="SCYLLO-INOSITOL 2-DEHYDROGENASE (NADP(+)) IOLU"/>
    <property type="match status" value="1"/>
</dbReference>
<dbReference type="Gene3D" id="3.40.50.720">
    <property type="entry name" value="NAD(P)-binding Rossmann-like Domain"/>
    <property type="match status" value="1"/>
</dbReference>